<dbReference type="PANTHER" id="PTHR43201:SF5">
    <property type="entry name" value="MEDIUM-CHAIN ACYL-COA LIGASE ACSF2, MITOCHONDRIAL"/>
    <property type="match status" value="1"/>
</dbReference>
<protein>
    <submittedName>
        <fullName evidence="5">Putative acyl-CoA synthetase YngI</fullName>
        <ecNumber evidence="5">6.2.1.-</ecNumber>
    </submittedName>
</protein>
<dbReference type="Gene3D" id="3.40.50.980">
    <property type="match status" value="2"/>
</dbReference>
<feature type="domain" description="AMP-binding enzyme C-terminal" evidence="4">
    <location>
        <begin position="453"/>
        <end position="528"/>
    </location>
</feature>
<name>A0A212JRB8_9BACT</name>
<dbReference type="PROSITE" id="PS00455">
    <property type="entry name" value="AMP_BINDING"/>
    <property type="match status" value="1"/>
</dbReference>
<feature type="domain" description="AMP-dependent synthetase/ligase" evidence="3">
    <location>
        <begin position="12"/>
        <end position="402"/>
    </location>
</feature>
<dbReference type="Gene3D" id="2.30.38.10">
    <property type="entry name" value="Luciferase, Domain 3"/>
    <property type="match status" value="1"/>
</dbReference>
<dbReference type="InterPro" id="IPR045851">
    <property type="entry name" value="AMP-bd_C_sf"/>
</dbReference>
<dbReference type="RefSeq" id="WP_296949736.1">
    <property type="nucleotide sequence ID" value="NZ_LT599021.1"/>
</dbReference>
<reference evidence="5" key="1">
    <citation type="submission" date="2016-04" db="EMBL/GenBank/DDBJ databases">
        <authorList>
            <person name="Evans L.H."/>
            <person name="Alamgir A."/>
            <person name="Owens N."/>
            <person name="Weber N.D."/>
            <person name="Virtaneva K."/>
            <person name="Barbian K."/>
            <person name="Babar A."/>
            <person name="Rosenke K."/>
        </authorList>
    </citation>
    <scope>NUCLEOTIDE SEQUENCE</scope>
    <source>
        <strain evidence="5">86-2</strain>
    </source>
</reference>
<dbReference type="InterPro" id="IPR025110">
    <property type="entry name" value="AMP-bd_C"/>
</dbReference>
<dbReference type="InterPro" id="IPR000873">
    <property type="entry name" value="AMP-dep_synth/lig_dom"/>
</dbReference>
<evidence type="ECO:0000256" key="1">
    <source>
        <dbReference type="ARBA" id="ARBA00006432"/>
    </source>
</evidence>
<dbReference type="EMBL" id="FLUL01000001">
    <property type="protein sequence ID" value="SBW01972.1"/>
    <property type="molecule type" value="Genomic_DNA"/>
</dbReference>
<dbReference type="GO" id="GO:0031956">
    <property type="term" value="F:medium-chain fatty acid-CoA ligase activity"/>
    <property type="evidence" value="ECO:0007669"/>
    <property type="project" value="TreeGrafter"/>
</dbReference>
<dbReference type="SUPFAM" id="SSF56801">
    <property type="entry name" value="Acetyl-CoA synthetase-like"/>
    <property type="match status" value="1"/>
</dbReference>
<dbReference type="FunFam" id="3.40.50.12780:FF:000003">
    <property type="entry name" value="Long-chain-fatty-acid--CoA ligase FadD"/>
    <property type="match status" value="1"/>
</dbReference>
<dbReference type="CDD" id="cd05917">
    <property type="entry name" value="FACL_like_2"/>
    <property type="match status" value="1"/>
</dbReference>
<dbReference type="Pfam" id="PF00501">
    <property type="entry name" value="AMP-binding"/>
    <property type="match status" value="1"/>
</dbReference>
<dbReference type="Gene3D" id="3.30.300.30">
    <property type="match status" value="1"/>
</dbReference>
<dbReference type="Pfam" id="PF13193">
    <property type="entry name" value="AMP-binding_C"/>
    <property type="match status" value="1"/>
</dbReference>
<proteinExistence type="inferred from homology"/>
<evidence type="ECO:0000313" key="5">
    <source>
        <dbReference type="EMBL" id="SBW01972.1"/>
    </source>
</evidence>
<dbReference type="PANTHER" id="PTHR43201">
    <property type="entry name" value="ACYL-COA SYNTHETASE"/>
    <property type="match status" value="1"/>
</dbReference>
<keyword evidence="2 5" id="KW-0436">Ligase</keyword>
<comment type="similarity">
    <text evidence="1">Belongs to the ATP-dependent AMP-binding enzyme family.</text>
</comment>
<dbReference type="EC" id="6.2.1.-" evidence="5"/>
<accession>A0A212JRB8</accession>
<dbReference type="AlphaFoldDB" id="A0A212JRB8"/>
<gene>
    <name evidence="5" type="primary">yngI</name>
    <name evidence="5" type="ORF">KL86DYS2_12157</name>
</gene>
<dbReference type="InterPro" id="IPR020845">
    <property type="entry name" value="AMP-binding_CS"/>
</dbReference>
<organism evidence="5">
    <name type="scientific">uncultured Dysgonomonas sp</name>
    <dbReference type="NCBI Taxonomy" id="206096"/>
    <lineage>
        <taxon>Bacteria</taxon>
        <taxon>Pseudomonadati</taxon>
        <taxon>Bacteroidota</taxon>
        <taxon>Bacteroidia</taxon>
        <taxon>Bacteroidales</taxon>
        <taxon>Dysgonomonadaceae</taxon>
        <taxon>Dysgonomonas</taxon>
        <taxon>environmental samples</taxon>
    </lineage>
</organism>
<evidence type="ECO:0000259" key="3">
    <source>
        <dbReference type="Pfam" id="PF00501"/>
    </source>
</evidence>
<dbReference type="GO" id="GO:0006631">
    <property type="term" value="P:fatty acid metabolic process"/>
    <property type="evidence" value="ECO:0007669"/>
    <property type="project" value="TreeGrafter"/>
</dbReference>
<sequence length="550" mass="62183">MQLSERTIGEWLEYWAEKTPEKEYIVYSDRDLRFTWKEFDERVNNMAKGLLAIGVKPGSHVGIWATNVPDWLTFLYAGAKIGAVLVTINTNYKQHELEYIVDNADIDTLCITEGVFDGNYIDMVYEMAPELKTTQRGYLNVERFPKLKNIVFIGQEKYRGMYNTAEILLLGKNVSCDILNKTKRTVNCHDVVNMQYTSGTTGFPKGVMLTHYNIVNNGFFTGEAMQFTADDKLCVCVPLFHCFGIVLATMNCLTHGSTQVMVERFDPLVVLASIHNERCTALYGVPTMFIAELNHPMFNLFDVSSLRTGIMAGALCPIELMRQVTEKLHVTHITSVYGLTESSPGMTHSTTEDPFEVRCTTVGREYPYTEVKIVNPDTGEECAIEEQGEVCCRGYLVMKGYYKNPDATNEVIDKDGWLHSGDLGVKDKNGYYRITGRIKDMIIRGGENIYPREIEEYLYHMQGIKDIQVAGIPSEKYGEEVGAFIILQEGADLLPEDVKAFCRGKIARHKIPKYIFFVNSFPLTGSGKIQKFKLKDIGLNLLKEQGVDVI</sequence>
<evidence type="ECO:0000256" key="2">
    <source>
        <dbReference type="ARBA" id="ARBA00022598"/>
    </source>
</evidence>
<dbReference type="FunFam" id="3.30.300.30:FF:000008">
    <property type="entry name" value="2,3-dihydroxybenzoate-AMP ligase"/>
    <property type="match status" value="1"/>
</dbReference>
<evidence type="ECO:0000259" key="4">
    <source>
        <dbReference type="Pfam" id="PF13193"/>
    </source>
</evidence>